<dbReference type="SUPFAM" id="SSF51735">
    <property type="entry name" value="NAD(P)-binding Rossmann-fold domains"/>
    <property type="match status" value="1"/>
</dbReference>
<accession>A0A073BC68</accession>
<evidence type="ECO:0000259" key="1">
    <source>
        <dbReference type="Pfam" id="PF03435"/>
    </source>
</evidence>
<comment type="caution">
    <text evidence="2">The sequence shown here is derived from an EMBL/GenBank/DDBJ whole genome shotgun (WGS) entry which is preliminary data.</text>
</comment>
<evidence type="ECO:0000313" key="2">
    <source>
        <dbReference type="EMBL" id="KEI45369.1"/>
    </source>
</evidence>
<keyword evidence="3" id="KW-1185">Reference proteome</keyword>
<dbReference type="STRING" id="28042.GU90_04475"/>
<sequence>MAGAQMSGTWMVYGVSGYTGRLVADLACERGERPVVAGRNAEKVAAFATARGLPYRVFDLKDPGAVAAALDDIDIVAHCAGPFSTTSAPMVEGCLRAGAHYLDITGEIDVFESVFARDEDARRAGVVLLPGAGFDVVPTDCLGAMVAAKLPDATHLDLAFFASSAISPGTMKTALEGAATGGRARINGELRQVPLGWRVREIPFPSGTRRAASLPWGDVATAHRSTGIENITTFAALPGLDRVRGRSARAAQAVFGLPAVQRVGKALIGKLLRGPGSRRRARGWAEVYAEARNAAGTTVTAALVTPEPYDLTADSVLRIVSALRTRQVAPGAHTPSTAFGADFVRRLHGVKVIETLG</sequence>
<dbReference type="PANTHER" id="PTHR43781:SF1">
    <property type="entry name" value="SACCHAROPINE DEHYDROGENASE"/>
    <property type="match status" value="1"/>
</dbReference>
<dbReference type="PANTHER" id="PTHR43781">
    <property type="entry name" value="SACCHAROPINE DEHYDROGENASE"/>
    <property type="match status" value="1"/>
</dbReference>
<gene>
    <name evidence="2" type="ORF">GU90_04475</name>
</gene>
<dbReference type="InterPro" id="IPR005097">
    <property type="entry name" value="Sacchrp_dh_NADP-bd"/>
</dbReference>
<reference evidence="2 3" key="1">
    <citation type="submission" date="2014-06" db="EMBL/GenBank/DDBJ databases">
        <title>Saccharopolyspora rectivirgula DSM-43113 Genome sequencing.</title>
        <authorList>
            <person name="Barrera C."/>
            <person name="Millon L."/>
            <person name="Rognon B."/>
            <person name="Zaugg C."/>
            <person name="Monod M."/>
        </authorList>
    </citation>
    <scope>NUCLEOTIDE SEQUENCE [LARGE SCALE GENOMIC DNA]</scope>
    <source>
        <strain evidence="2 3">DSM 43113</strain>
    </source>
</reference>
<dbReference type="Gene3D" id="3.40.50.720">
    <property type="entry name" value="NAD(P)-binding Rossmann-like Domain"/>
    <property type="match status" value="1"/>
</dbReference>
<dbReference type="InterPro" id="IPR036291">
    <property type="entry name" value="NAD(P)-bd_dom_sf"/>
</dbReference>
<dbReference type="AlphaFoldDB" id="A0A073BC68"/>
<dbReference type="Proteomes" id="UP000031419">
    <property type="component" value="Unassembled WGS sequence"/>
</dbReference>
<organism evidence="2 3">
    <name type="scientific">Saccharopolyspora rectivirgula</name>
    <dbReference type="NCBI Taxonomy" id="28042"/>
    <lineage>
        <taxon>Bacteria</taxon>
        <taxon>Bacillati</taxon>
        <taxon>Actinomycetota</taxon>
        <taxon>Actinomycetes</taxon>
        <taxon>Pseudonocardiales</taxon>
        <taxon>Pseudonocardiaceae</taxon>
        <taxon>Saccharopolyspora</taxon>
    </lineage>
</organism>
<dbReference type="eggNOG" id="COG3268">
    <property type="taxonomic scope" value="Bacteria"/>
</dbReference>
<proteinExistence type="predicted"/>
<feature type="domain" description="Saccharopine dehydrogenase NADP binding" evidence="1">
    <location>
        <begin position="11"/>
        <end position="128"/>
    </location>
</feature>
<evidence type="ECO:0000313" key="3">
    <source>
        <dbReference type="Proteomes" id="UP000031419"/>
    </source>
</evidence>
<name>A0A073BC68_9PSEU</name>
<dbReference type="Pfam" id="PF03435">
    <property type="entry name" value="Sacchrp_dh_NADP"/>
    <property type="match status" value="1"/>
</dbReference>
<protein>
    <submittedName>
        <fullName evidence="2">Saccharopine dehydrogenase</fullName>
    </submittedName>
</protein>
<dbReference type="EMBL" id="JNVU01000013">
    <property type="protein sequence ID" value="KEI45369.1"/>
    <property type="molecule type" value="Genomic_DNA"/>
</dbReference>